<dbReference type="AlphaFoldDB" id="A0A8T3VIK8"/>
<sequence length="120" mass="14037">MNGEIDLELFTLAIIQLNNAFQKLSENDTDVKESLDSSYEYLNELSQSLEDMLKEDEINATEVELFSKYALNIFPEYKTQLANLENLDDDLNESVINLIEVFDKLYKIADDYFKNRMVMM</sequence>
<organism evidence="1 2">
    <name type="scientific">Methanobrevibacter millerae</name>
    <dbReference type="NCBI Taxonomy" id="230361"/>
    <lineage>
        <taxon>Archaea</taxon>
        <taxon>Methanobacteriati</taxon>
        <taxon>Methanobacteriota</taxon>
        <taxon>Methanomada group</taxon>
        <taxon>Methanobacteria</taxon>
        <taxon>Methanobacteriales</taxon>
        <taxon>Methanobacteriaceae</taxon>
        <taxon>Methanobrevibacter</taxon>
    </lineage>
</organism>
<dbReference type="Proteomes" id="UP000713479">
    <property type="component" value="Unassembled WGS sequence"/>
</dbReference>
<gene>
    <name evidence="1" type="ORF">E7Z74_04015</name>
</gene>
<comment type="caution">
    <text evidence="1">The sequence shown here is derived from an EMBL/GenBank/DDBJ whole genome shotgun (WGS) entry which is preliminary data.</text>
</comment>
<reference evidence="1" key="1">
    <citation type="submission" date="2019-04" db="EMBL/GenBank/DDBJ databases">
        <title>Evolution of Biomass-Degrading Anaerobic Consortia Revealed by Metagenomics.</title>
        <authorList>
            <person name="Peng X."/>
        </authorList>
    </citation>
    <scope>NUCLEOTIDE SEQUENCE</scope>
    <source>
        <strain evidence="1">SIG13</strain>
    </source>
</reference>
<dbReference type="EMBL" id="SUTF01000004">
    <property type="protein sequence ID" value="MBE6510417.1"/>
    <property type="molecule type" value="Genomic_DNA"/>
</dbReference>
<name>A0A8T3VIK8_9EURY</name>
<protein>
    <submittedName>
        <fullName evidence="1">Uncharacterized protein</fullName>
    </submittedName>
</protein>
<evidence type="ECO:0000313" key="2">
    <source>
        <dbReference type="Proteomes" id="UP000713479"/>
    </source>
</evidence>
<proteinExistence type="predicted"/>
<evidence type="ECO:0000313" key="1">
    <source>
        <dbReference type="EMBL" id="MBE6510417.1"/>
    </source>
</evidence>
<accession>A0A8T3VIK8</accession>